<sequence length="242" mass="27361">MGQNQSIPENIIPDTVDTLHIEVLKHARVFSEIGLLTYEHFRKCLDALNELSRKCSDSNGKQLMFLVKKGTDSSVFWKATVRIACVKVNPETRQIESHKFLNLKQFLCVFKTFESHLHSLMSTEEQRDQQSISCGTTNVTASILLDHVNNMTRTSSSESSTPEQFNECCICLDRKTEVLLPCAHTFCCPCIEQWNVNNKTCPICSEELASTDDTWVMSEKPGADEISDKICSELMNLSKEAK</sequence>
<evidence type="ECO:0000259" key="6">
    <source>
        <dbReference type="PROSITE" id="PS50089"/>
    </source>
</evidence>
<dbReference type="PANTHER" id="PTHR12109">
    <property type="entry name" value="RING FINGER PROTEIN 141-RELATED"/>
    <property type="match status" value="1"/>
</dbReference>
<evidence type="ECO:0000256" key="3">
    <source>
        <dbReference type="ARBA" id="ARBA00022771"/>
    </source>
</evidence>
<dbReference type="InterPro" id="IPR043400">
    <property type="entry name" value="RING-HC_RNF141"/>
</dbReference>
<dbReference type="PROSITE" id="PS00518">
    <property type="entry name" value="ZF_RING_1"/>
    <property type="match status" value="1"/>
</dbReference>
<dbReference type="GO" id="GO:0051865">
    <property type="term" value="P:protein autoubiquitination"/>
    <property type="evidence" value="ECO:0007669"/>
    <property type="project" value="TreeGrafter"/>
</dbReference>
<dbReference type="Gene3D" id="3.30.40.10">
    <property type="entry name" value="Zinc/RING finger domain, C3HC4 (zinc finger)"/>
    <property type="match status" value="1"/>
</dbReference>
<accession>A0A0K8TM66</accession>
<evidence type="ECO:0000256" key="4">
    <source>
        <dbReference type="ARBA" id="ARBA00022833"/>
    </source>
</evidence>
<protein>
    <recommendedName>
        <fullName evidence="1">RING finger protein 141</fullName>
    </recommendedName>
</protein>
<feature type="domain" description="RING-type" evidence="6">
    <location>
        <begin position="168"/>
        <end position="205"/>
    </location>
</feature>
<dbReference type="InterPro" id="IPR017907">
    <property type="entry name" value="Znf_RING_CS"/>
</dbReference>
<keyword evidence="3 5" id="KW-0863">Zinc-finger</keyword>
<evidence type="ECO:0000256" key="5">
    <source>
        <dbReference type="PROSITE-ProRule" id="PRU00175"/>
    </source>
</evidence>
<dbReference type="InterPro" id="IPR013083">
    <property type="entry name" value="Znf_RING/FYVE/PHD"/>
</dbReference>
<evidence type="ECO:0000256" key="2">
    <source>
        <dbReference type="ARBA" id="ARBA00022723"/>
    </source>
</evidence>
<dbReference type="CDD" id="cd16545">
    <property type="entry name" value="RING-HC_RNF141"/>
    <property type="match status" value="1"/>
</dbReference>
<dbReference type="SUPFAM" id="SSF57850">
    <property type="entry name" value="RING/U-box"/>
    <property type="match status" value="1"/>
</dbReference>
<dbReference type="GO" id="GO:0004842">
    <property type="term" value="F:ubiquitin-protein transferase activity"/>
    <property type="evidence" value="ECO:0007669"/>
    <property type="project" value="TreeGrafter"/>
</dbReference>
<dbReference type="SMART" id="SM00184">
    <property type="entry name" value="RING"/>
    <property type="match status" value="1"/>
</dbReference>
<proteinExistence type="evidence at transcript level"/>
<dbReference type="PROSITE" id="PS50089">
    <property type="entry name" value="ZF_RING_2"/>
    <property type="match status" value="1"/>
</dbReference>
<keyword evidence="2" id="KW-0479">Metal-binding</keyword>
<dbReference type="Pfam" id="PF13639">
    <property type="entry name" value="zf-RING_2"/>
    <property type="match status" value="1"/>
</dbReference>
<reference evidence="7" key="1">
    <citation type="journal article" date="2015" name="Insect Biochem. Mol. Biol.">
        <title>An insight into the sialome of the horse fly, Tabanus bromius.</title>
        <authorList>
            <person name="Ribeiro J.M."/>
            <person name="Kazimirova M."/>
            <person name="Takac P."/>
            <person name="Andersen J.F."/>
            <person name="Francischetti I.M."/>
        </authorList>
    </citation>
    <scope>NUCLEOTIDE SEQUENCE</scope>
</reference>
<evidence type="ECO:0000256" key="1">
    <source>
        <dbReference type="ARBA" id="ARBA00022017"/>
    </source>
</evidence>
<dbReference type="InterPro" id="IPR047126">
    <property type="entry name" value="RNF141-like"/>
</dbReference>
<dbReference type="InterPro" id="IPR001841">
    <property type="entry name" value="Znf_RING"/>
</dbReference>
<dbReference type="PANTHER" id="PTHR12109:SF3">
    <property type="entry name" value="RING FINGER PROTEIN 141"/>
    <property type="match status" value="1"/>
</dbReference>
<dbReference type="AlphaFoldDB" id="A0A0K8TM66"/>
<organism evidence="7">
    <name type="scientific">Tabanus bromius</name>
    <name type="common">Band-eyed brown horse fly</name>
    <dbReference type="NCBI Taxonomy" id="304241"/>
    <lineage>
        <taxon>Eukaryota</taxon>
        <taxon>Metazoa</taxon>
        <taxon>Ecdysozoa</taxon>
        <taxon>Arthropoda</taxon>
        <taxon>Hexapoda</taxon>
        <taxon>Insecta</taxon>
        <taxon>Pterygota</taxon>
        <taxon>Neoptera</taxon>
        <taxon>Endopterygota</taxon>
        <taxon>Diptera</taxon>
        <taxon>Brachycera</taxon>
        <taxon>Tabanomorpha</taxon>
        <taxon>Tabanoidea</taxon>
        <taxon>Tabanidae</taxon>
        <taxon>Tabanus</taxon>
    </lineage>
</organism>
<dbReference type="EMBL" id="GDAI01002146">
    <property type="protein sequence ID" value="JAI15457.1"/>
    <property type="molecule type" value="mRNA"/>
</dbReference>
<name>A0A0K8TM66_TABBR</name>
<dbReference type="GO" id="GO:0008270">
    <property type="term" value="F:zinc ion binding"/>
    <property type="evidence" value="ECO:0007669"/>
    <property type="project" value="UniProtKB-KW"/>
</dbReference>
<keyword evidence="4" id="KW-0862">Zinc</keyword>
<evidence type="ECO:0000313" key="7">
    <source>
        <dbReference type="EMBL" id="JAI15457.1"/>
    </source>
</evidence>